<feature type="transmembrane region" description="Helical" evidence="6">
    <location>
        <begin position="164"/>
        <end position="184"/>
    </location>
</feature>
<feature type="transmembrane region" description="Helical" evidence="6">
    <location>
        <begin position="41"/>
        <end position="60"/>
    </location>
</feature>
<dbReference type="GO" id="GO:0022857">
    <property type="term" value="F:transmembrane transporter activity"/>
    <property type="evidence" value="ECO:0007669"/>
    <property type="project" value="InterPro"/>
</dbReference>
<keyword evidence="9" id="KW-1185">Reference proteome</keyword>
<organism evidence="8 9">
    <name type="scientific">Holothuria leucospilota</name>
    <name type="common">Black long sea cucumber</name>
    <name type="synonym">Mertensiothuria leucospilota</name>
    <dbReference type="NCBI Taxonomy" id="206669"/>
    <lineage>
        <taxon>Eukaryota</taxon>
        <taxon>Metazoa</taxon>
        <taxon>Echinodermata</taxon>
        <taxon>Eleutherozoa</taxon>
        <taxon>Echinozoa</taxon>
        <taxon>Holothuroidea</taxon>
        <taxon>Aspidochirotacea</taxon>
        <taxon>Aspidochirotida</taxon>
        <taxon>Holothuriidae</taxon>
        <taxon>Holothuria</taxon>
    </lineage>
</organism>
<comment type="subcellular location">
    <subcellularLocation>
        <location evidence="1">Membrane</location>
        <topology evidence="1">Multi-pass membrane protein</topology>
    </subcellularLocation>
</comment>
<comment type="similarity">
    <text evidence="2">Belongs to the major facilitator superfamily. MFSD6 family.</text>
</comment>
<evidence type="ECO:0000259" key="7">
    <source>
        <dbReference type="PROSITE" id="PS50850"/>
    </source>
</evidence>
<evidence type="ECO:0000313" key="8">
    <source>
        <dbReference type="EMBL" id="KAJ8037789.1"/>
    </source>
</evidence>
<dbReference type="PROSITE" id="PS50850">
    <property type="entry name" value="MFS"/>
    <property type="match status" value="1"/>
</dbReference>
<evidence type="ECO:0000256" key="6">
    <source>
        <dbReference type="SAM" id="Phobius"/>
    </source>
</evidence>
<evidence type="ECO:0000256" key="1">
    <source>
        <dbReference type="ARBA" id="ARBA00004141"/>
    </source>
</evidence>
<proteinExistence type="inferred from homology"/>
<dbReference type="Proteomes" id="UP001152320">
    <property type="component" value="Chromosome 8"/>
</dbReference>
<dbReference type="InterPro" id="IPR051717">
    <property type="entry name" value="MFS_MFSD6"/>
</dbReference>
<evidence type="ECO:0000256" key="5">
    <source>
        <dbReference type="ARBA" id="ARBA00023136"/>
    </source>
</evidence>
<evidence type="ECO:0000256" key="3">
    <source>
        <dbReference type="ARBA" id="ARBA00022692"/>
    </source>
</evidence>
<dbReference type="Gene3D" id="1.20.1250.20">
    <property type="entry name" value="MFS general substrate transporter like domains"/>
    <property type="match status" value="2"/>
</dbReference>
<keyword evidence="5 6" id="KW-0472">Membrane</keyword>
<feature type="domain" description="Major facilitator superfamily (MFS) profile" evidence="7">
    <location>
        <begin position="245"/>
        <end position="384"/>
    </location>
</feature>
<dbReference type="EMBL" id="JAIZAY010000008">
    <property type="protein sequence ID" value="KAJ8037789.1"/>
    <property type="molecule type" value="Genomic_DNA"/>
</dbReference>
<dbReference type="PANTHER" id="PTHR16172:SF41">
    <property type="entry name" value="MAJOR FACILITATOR SUPERFAMILY DOMAIN-CONTAINING PROTEIN 6-LIKE"/>
    <property type="match status" value="1"/>
</dbReference>
<accession>A0A9Q1C490</accession>
<feature type="transmembrane region" description="Helical" evidence="6">
    <location>
        <begin position="310"/>
        <end position="329"/>
    </location>
</feature>
<dbReference type="InterPro" id="IPR036259">
    <property type="entry name" value="MFS_trans_sf"/>
</dbReference>
<evidence type="ECO:0000256" key="2">
    <source>
        <dbReference type="ARBA" id="ARBA00005241"/>
    </source>
</evidence>
<dbReference type="InterPro" id="IPR020846">
    <property type="entry name" value="MFS_dom"/>
</dbReference>
<comment type="caution">
    <text evidence="8">The sequence shown here is derived from an EMBL/GenBank/DDBJ whole genome shotgun (WGS) entry which is preliminary data.</text>
</comment>
<keyword evidence="3 6" id="KW-0812">Transmembrane</keyword>
<name>A0A9Q1C490_HOLLE</name>
<dbReference type="AlphaFoldDB" id="A0A9Q1C490"/>
<dbReference type="GO" id="GO:0016020">
    <property type="term" value="C:membrane"/>
    <property type="evidence" value="ECO:0007669"/>
    <property type="project" value="UniProtKB-SubCell"/>
</dbReference>
<dbReference type="Pfam" id="PF12832">
    <property type="entry name" value="MFS_1_like"/>
    <property type="match status" value="1"/>
</dbReference>
<feature type="transmembrane region" description="Helical" evidence="6">
    <location>
        <begin position="204"/>
        <end position="225"/>
    </location>
</feature>
<dbReference type="SUPFAM" id="SSF103473">
    <property type="entry name" value="MFS general substrate transporter"/>
    <property type="match status" value="1"/>
</dbReference>
<evidence type="ECO:0000256" key="4">
    <source>
        <dbReference type="ARBA" id="ARBA00022989"/>
    </source>
</evidence>
<reference evidence="8" key="1">
    <citation type="submission" date="2021-10" db="EMBL/GenBank/DDBJ databases">
        <title>Tropical sea cucumber genome reveals ecological adaptation and Cuvierian tubules defense mechanism.</title>
        <authorList>
            <person name="Chen T."/>
        </authorList>
    </citation>
    <scope>NUCLEOTIDE SEQUENCE</scope>
    <source>
        <strain evidence="8">Nanhai2018</strain>
        <tissue evidence="8">Muscle</tissue>
    </source>
</reference>
<feature type="transmembrane region" description="Helical" evidence="6">
    <location>
        <begin position="277"/>
        <end position="298"/>
    </location>
</feature>
<feature type="transmembrane region" description="Helical" evidence="6">
    <location>
        <begin position="246"/>
        <end position="271"/>
    </location>
</feature>
<dbReference type="OrthoDB" id="515887at2759"/>
<protein>
    <submittedName>
        <fullName evidence="8">Major facilitator superfamily domain-containing protein 6-B</fullName>
    </submittedName>
</protein>
<sequence>MVDIGLNPFQVGILKCLEPVTIFTTSPIWGSIADKFNVRKGLLILCALGSALCFPLVILVPPVNLLETDEVENTSMRDMQVRNFSDVYGPSGQYLNVSENPGLVNREEWKPSIFTQASLITFTLIGILTLIDNIFVAGFLPLLDSSTMELCRRYPGTSYGGQRWLGAFAVVVFSPIAGFLFDWFENSDINLGDTYFLHSKYLPSFVLFTILMLVSVIPVCLMEVLPSKASPSISRELLVLFKDLHIVLTFVLFIVVGMCKGIVVAFLFIYLEELKASSMLMSLSLVITCLAETPCLIASGKVIEKLGYEVVFASGLFAYIVRLLGYSLLENPWMVLLIEPLHGVCYGLIWPCCTEYANHIAPEGMSSTLQSLAHAAKAGVGTIA</sequence>
<keyword evidence="4 6" id="KW-1133">Transmembrane helix</keyword>
<dbReference type="PANTHER" id="PTHR16172">
    <property type="entry name" value="MAJOR FACILITATOR SUPERFAMILY DOMAIN-CONTAINING PROTEIN 6-LIKE"/>
    <property type="match status" value="1"/>
</dbReference>
<dbReference type="InterPro" id="IPR024989">
    <property type="entry name" value="MFS_assoc_dom"/>
</dbReference>
<gene>
    <name evidence="8" type="ORF">HOLleu_18694</name>
</gene>
<feature type="transmembrane region" description="Helical" evidence="6">
    <location>
        <begin position="119"/>
        <end position="143"/>
    </location>
</feature>
<evidence type="ECO:0000313" key="9">
    <source>
        <dbReference type="Proteomes" id="UP001152320"/>
    </source>
</evidence>